<evidence type="ECO:0000256" key="7">
    <source>
        <dbReference type="ARBA" id="ARBA00022741"/>
    </source>
</evidence>
<dbReference type="Pfam" id="PF01225">
    <property type="entry name" value="Mur_ligase"/>
    <property type="match status" value="1"/>
</dbReference>
<proteinExistence type="inferred from homology"/>
<feature type="domain" description="Mur ligase central" evidence="17">
    <location>
        <begin position="132"/>
        <end position="308"/>
    </location>
</feature>
<dbReference type="GO" id="GO:0005524">
    <property type="term" value="F:ATP binding"/>
    <property type="evidence" value="ECO:0007669"/>
    <property type="project" value="UniProtKB-UniRule"/>
</dbReference>
<dbReference type="InterPro" id="IPR004101">
    <property type="entry name" value="Mur_ligase_C"/>
</dbReference>
<dbReference type="PANTHER" id="PTHR43445">
    <property type="entry name" value="UDP-N-ACETYLMURAMATE--L-ALANINE LIGASE-RELATED"/>
    <property type="match status" value="1"/>
</dbReference>
<organism evidence="18 19">
    <name type="scientific">Raineya orbicola</name>
    <dbReference type="NCBI Taxonomy" id="2016530"/>
    <lineage>
        <taxon>Bacteria</taxon>
        <taxon>Pseudomonadati</taxon>
        <taxon>Bacteroidota</taxon>
        <taxon>Cytophagia</taxon>
        <taxon>Cytophagales</taxon>
        <taxon>Raineyaceae</taxon>
        <taxon>Raineya</taxon>
    </lineage>
</organism>
<evidence type="ECO:0000313" key="18">
    <source>
        <dbReference type="EMBL" id="PKQ66735.1"/>
    </source>
</evidence>
<reference evidence="18 19" key="1">
    <citation type="submission" date="2017-06" db="EMBL/GenBank/DDBJ databases">
        <title>Raineya orbicola gen. nov., sp. nov. a slightly thermophilic bacterium of the phylum Bacteroidetes and the description of Raineyaceae fam. nov.</title>
        <authorList>
            <person name="Albuquerque L."/>
            <person name="Polonia A.R.M."/>
            <person name="Barroso C."/>
            <person name="Froufe H.J.C."/>
            <person name="Lage O."/>
            <person name="Lobo-Da-Cunha A."/>
            <person name="Egas C."/>
            <person name="Da Costa M.S."/>
        </authorList>
    </citation>
    <scope>NUCLEOTIDE SEQUENCE [LARGE SCALE GENOMIC DNA]</scope>
    <source>
        <strain evidence="18 19">SPSPC-11</strain>
    </source>
</reference>
<dbReference type="InterPro" id="IPR005758">
    <property type="entry name" value="UDP-N-AcMur_Ala_ligase_MurC"/>
</dbReference>
<keyword evidence="10 14" id="KW-0573">Peptidoglycan synthesis</keyword>
<evidence type="ECO:0000259" key="16">
    <source>
        <dbReference type="Pfam" id="PF02875"/>
    </source>
</evidence>
<keyword evidence="7 14" id="KW-0547">Nucleotide-binding</keyword>
<dbReference type="AlphaFoldDB" id="A0A2N3I8X6"/>
<dbReference type="PANTHER" id="PTHR43445:SF3">
    <property type="entry name" value="UDP-N-ACETYLMURAMATE--L-ALANINE LIGASE"/>
    <property type="match status" value="1"/>
</dbReference>
<evidence type="ECO:0000256" key="3">
    <source>
        <dbReference type="ARBA" id="ARBA00012211"/>
    </source>
</evidence>
<dbReference type="UniPathway" id="UPA00219"/>
<feature type="domain" description="Mur ligase N-terminal catalytic" evidence="15">
    <location>
        <begin position="25"/>
        <end position="125"/>
    </location>
</feature>
<comment type="function">
    <text evidence="14">Cell wall formation.</text>
</comment>
<protein>
    <recommendedName>
        <fullName evidence="3 14">UDP-N-acetylmuramate--L-alanine ligase</fullName>
        <ecNumber evidence="3 14">6.3.2.8</ecNumber>
    </recommendedName>
    <alternativeName>
        <fullName evidence="14">UDP-N-acetylmuramoyl-L-alanine synthetase</fullName>
    </alternativeName>
</protein>
<sequence>MGFPIIFAKICTAKTTMNLQDFSNVYFLGIGGIGMSALARWFKANLFCVSGYDKSPSQITQELISEGISVIFEENNHLIPNNFTAENTLVVYTPAIPQESSLLQFFREKDYKILKRAEALGLITQDNFTIAIAGTHGKTTTTSMVAHLLAFAEKPVTAFVGGITQNYATNLLLSNDPNAYVVVEADEYDRSFLTLNPNIAIITATDADHLDIYQNHSTVQEAFEMFVKKIKIGGDLFYKNGLPLKIENHIHSATFGLQKGEYQAKNIRIQDGNFVFDVLTPKSILENVHLRVPGYHNILNALAAISVAQNLQIPDETIAKGIAEFKGVKRRFEYILKTDKIIQIDDYAHHPEEIRAFLTAVRMLYPEKHITAIFQPHLYTRTRDFASEFSQALSLADRLILLDIYPAREKPIEGVHSKMLIEKAQTTEKLLCTKENLLQIIQILDFDVVVTIGAGDIDRLVQPIRQILEKK</sequence>
<name>A0A2N3I8X6_9BACT</name>
<dbReference type="InterPro" id="IPR050061">
    <property type="entry name" value="MurCDEF_pg_biosynth"/>
</dbReference>
<dbReference type="GO" id="GO:0005737">
    <property type="term" value="C:cytoplasm"/>
    <property type="evidence" value="ECO:0007669"/>
    <property type="project" value="UniProtKB-SubCell"/>
</dbReference>
<evidence type="ECO:0000259" key="15">
    <source>
        <dbReference type="Pfam" id="PF01225"/>
    </source>
</evidence>
<dbReference type="GO" id="GO:0071555">
    <property type="term" value="P:cell wall organization"/>
    <property type="evidence" value="ECO:0007669"/>
    <property type="project" value="UniProtKB-KW"/>
</dbReference>
<dbReference type="Gene3D" id="3.40.50.720">
    <property type="entry name" value="NAD(P)-binding Rossmann-like Domain"/>
    <property type="match status" value="1"/>
</dbReference>
<evidence type="ECO:0000256" key="5">
    <source>
        <dbReference type="ARBA" id="ARBA00022598"/>
    </source>
</evidence>
<dbReference type="SUPFAM" id="SSF53244">
    <property type="entry name" value="MurD-like peptide ligases, peptide-binding domain"/>
    <property type="match status" value="1"/>
</dbReference>
<dbReference type="Gene3D" id="3.90.190.20">
    <property type="entry name" value="Mur ligase, C-terminal domain"/>
    <property type="match status" value="1"/>
</dbReference>
<dbReference type="SUPFAM" id="SSF53623">
    <property type="entry name" value="MurD-like peptide ligases, catalytic domain"/>
    <property type="match status" value="1"/>
</dbReference>
<comment type="pathway">
    <text evidence="2 14">Cell wall biogenesis; peptidoglycan biosynthesis.</text>
</comment>
<accession>A0A2N3I8X6</accession>
<evidence type="ECO:0000256" key="1">
    <source>
        <dbReference type="ARBA" id="ARBA00004496"/>
    </source>
</evidence>
<keyword evidence="5 14" id="KW-0436">Ligase</keyword>
<keyword evidence="9 14" id="KW-0133">Cell shape</keyword>
<dbReference type="SUPFAM" id="SSF51984">
    <property type="entry name" value="MurCD N-terminal domain"/>
    <property type="match status" value="1"/>
</dbReference>
<comment type="catalytic activity">
    <reaction evidence="13 14">
        <text>UDP-N-acetyl-alpha-D-muramate + L-alanine + ATP = UDP-N-acetyl-alpha-D-muramoyl-L-alanine + ADP + phosphate + H(+)</text>
        <dbReference type="Rhea" id="RHEA:23372"/>
        <dbReference type="ChEBI" id="CHEBI:15378"/>
        <dbReference type="ChEBI" id="CHEBI:30616"/>
        <dbReference type="ChEBI" id="CHEBI:43474"/>
        <dbReference type="ChEBI" id="CHEBI:57972"/>
        <dbReference type="ChEBI" id="CHEBI:70757"/>
        <dbReference type="ChEBI" id="CHEBI:83898"/>
        <dbReference type="ChEBI" id="CHEBI:456216"/>
        <dbReference type="EC" id="6.3.2.8"/>
    </reaction>
</comment>
<evidence type="ECO:0000256" key="13">
    <source>
        <dbReference type="ARBA" id="ARBA00047833"/>
    </source>
</evidence>
<evidence type="ECO:0000256" key="11">
    <source>
        <dbReference type="ARBA" id="ARBA00023306"/>
    </source>
</evidence>
<evidence type="ECO:0000256" key="10">
    <source>
        <dbReference type="ARBA" id="ARBA00022984"/>
    </source>
</evidence>
<dbReference type="GO" id="GO:0008763">
    <property type="term" value="F:UDP-N-acetylmuramate-L-alanine ligase activity"/>
    <property type="evidence" value="ECO:0007669"/>
    <property type="project" value="UniProtKB-UniRule"/>
</dbReference>
<dbReference type="InterPro" id="IPR036565">
    <property type="entry name" value="Mur-like_cat_sf"/>
</dbReference>
<evidence type="ECO:0000256" key="9">
    <source>
        <dbReference type="ARBA" id="ARBA00022960"/>
    </source>
</evidence>
<keyword evidence="6 14" id="KW-0132">Cell division</keyword>
<feature type="domain" description="Mur ligase C-terminal" evidence="16">
    <location>
        <begin position="330"/>
        <end position="455"/>
    </location>
</feature>
<evidence type="ECO:0000259" key="17">
    <source>
        <dbReference type="Pfam" id="PF08245"/>
    </source>
</evidence>
<keyword evidence="4 14" id="KW-0963">Cytoplasm</keyword>
<dbReference type="HAMAP" id="MF_00046">
    <property type="entry name" value="MurC"/>
    <property type="match status" value="1"/>
</dbReference>
<dbReference type="EMBL" id="NKXO01000042">
    <property type="protein sequence ID" value="PKQ66735.1"/>
    <property type="molecule type" value="Genomic_DNA"/>
</dbReference>
<keyword evidence="12 14" id="KW-0961">Cell wall biogenesis/degradation</keyword>
<feature type="binding site" evidence="14">
    <location>
        <begin position="134"/>
        <end position="140"/>
    </location>
    <ligand>
        <name>ATP</name>
        <dbReference type="ChEBI" id="CHEBI:30616"/>
    </ligand>
</feature>
<evidence type="ECO:0000313" key="19">
    <source>
        <dbReference type="Proteomes" id="UP000233387"/>
    </source>
</evidence>
<dbReference type="InterPro" id="IPR013221">
    <property type="entry name" value="Mur_ligase_cen"/>
</dbReference>
<evidence type="ECO:0000256" key="8">
    <source>
        <dbReference type="ARBA" id="ARBA00022840"/>
    </source>
</evidence>
<dbReference type="Gene3D" id="3.40.1190.10">
    <property type="entry name" value="Mur-like, catalytic domain"/>
    <property type="match status" value="1"/>
</dbReference>
<dbReference type="NCBIfam" id="TIGR01082">
    <property type="entry name" value="murC"/>
    <property type="match status" value="1"/>
</dbReference>
<evidence type="ECO:0000256" key="12">
    <source>
        <dbReference type="ARBA" id="ARBA00023316"/>
    </source>
</evidence>
<dbReference type="InterPro" id="IPR036615">
    <property type="entry name" value="Mur_ligase_C_dom_sf"/>
</dbReference>
<keyword evidence="19" id="KW-1185">Reference proteome</keyword>
<keyword evidence="11 14" id="KW-0131">Cell cycle</keyword>
<dbReference type="Pfam" id="PF08245">
    <property type="entry name" value="Mur_ligase_M"/>
    <property type="match status" value="1"/>
</dbReference>
<keyword evidence="8 14" id="KW-0067">ATP-binding</keyword>
<evidence type="ECO:0000256" key="14">
    <source>
        <dbReference type="HAMAP-Rule" id="MF_00046"/>
    </source>
</evidence>
<evidence type="ECO:0000256" key="2">
    <source>
        <dbReference type="ARBA" id="ARBA00004752"/>
    </source>
</evidence>
<dbReference type="EC" id="6.3.2.8" evidence="3 14"/>
<comment type="similarity">
    <text evidence="14">Belongs to the MurCDEF family.</text>
</comment>
<evidence type="ECO:0000256" key="4">
    <source>
        <dbReference type="ARBA" id="ARBA00022490"/>
    </source>
</evidence>
<gene>
    <name evidence="14" type="primary">murC</name>
    <name evidence="18" type="ORF">Rain11_2264</name>
</gene>
<dbReference type="GO" id="GO:0008360">
    <property type="term" value="P:regulation of cell shape"/>
    <property type="evidence" value="ECO:0007669"/>
    <property type="project" value="UniProtKB-KW"/>
</dbReference>
<evidence type="ECO:0000256" key="6">
    <source>
        <dbReference type="ARBA" id="ARBA00022618"/>
    </source>
</evidence>
<dbReference type="InterPro" id="IPR000713">
    <property type="entry name" value="Mur_ligase_N"/>
</dbReference>
<comment type="caution">
    <text evidence="18">The sequence shown here is derived from an EMBL/GenBank/DDBJ whole genome shotgun (WGS) entry which is preliminary data.</text>
</comment>
<dbReference type="Proteomes" id="UP000233387">
    <property type="component" value="Unassembled WGS sequence"/>
</dbReference>
<dbReference type="GO" id="GO:0051301">
    <property type="term" value="P:cell division"/>
    <property type="evidence" value="ECO:0007669"/>
    <property type="project" value="UniProtKB-KW"/>
</dbReference>
<comment type="subcellular location">
    <subcellularLocation>
        <location evidence="1 14">Cytoplasm</location>
    </subcellularLocation>
</comment>
<dbReference type="GO" id="GO:0009252">
    <property type="term" value="P:peptidoglycan biosynthetic process"/>
    <property type="evidence" value="ECO:0007669"/>
    <property type="project" value="UniProtKB-UniRule"/>
</dbReference>
<dbReference type="Pfam" id="PF02875">
    <property type="entry name" value="Mur_ligase_C"/>
    <property type="match status" value="1"/>
</dbReference>